<sequence>MIMKTAHRISALANQLNELQAYLGQASGRPGKAVREAQRIAAELAASLENWHLETLHIPETERGHYRTQNPYYSAH</sequence>
<evidence type="ECO:0000313" key="3">
    <source>
        <dbReference type="Proteomes" id="UP000269335"/>
    </source>
</evidence>
<organism evidence="2 4">
    <name type="scientific">Pseudomonas cannabina</name>
    <dbReference type="NCBI Taxonomy" id="86840"/>
    <lineage>
        <taxon>Bacteria</taxon>
        <taxon>Pseudomonadati</taxon>
        <taxon>Pseudomonadota</taxon>
        <taxon>Gammaproteobacteria</taxon>
        <taxon>Pseudomonadales</taxon>
        <taxon>Pseudomonadaceae</taxon>
        <taxon>Pseudomonas</taxon>
    </lineage>
</organism>
<evidence type="ECO:0000313" key="4">
    <source>
        <dbReference type="Proteomes" id="UP000270524"/>
    </source>
</evidence>
<protein>
    <submittedName>
        <fullName evidence="2">Uncharacterized protein</fullName>
    </submittedName>
</protein>
<evidence type="ECO:0000313" key="1">
    <source>
        <dbReference type="EMBL" id="RMN85377.1"/>
    </source>
</evidence>
<dbReference type="Proteomes" id="UP000270524">
    <property type="component" value="Unassembled WGS sequence"/>
</dbReference>
<name>A0A3M3QWQ2_PSECA</name>
<dbReference type="AlphaFoldDB" id="A0A3M3QWQ2"/>
<reference evidence="3 4" key="1">
    <citation type="submission" date="2018-08" db="EMBL/GenBank/DDBJ databases">
        <title>Recombination of ecologically and evolutionarily significant loci maintains genetic cohesion in the Pseudomonas syringae species complex.</title>
        <authorList>
            <person name="Dillon M."/>
            <person name="Thakur S."/>
            <person name="Almeida R.N.D."/>
            <person name="Weir B.S."/>
            <person name="Guttman D.S."/>
        </authorList>
    </citation>
    <scope>NUCLEOTIDE SEQUENCE [LARGE SCALE GENOMIC DNA]</scope>
    <source>
        <strain evidence="1 3">ICMP 15201</strain>
        <strain evidence="2 4">ICMP 15203</strain>
    </source>
</reference>
<comment type="caution">
    <text evidence="2">The sequence shown here is derived from an EMBL/GenBank/DDBJ whole genome shotgun (WGS) entry which is preliminary data.</text>
</comment>
<proteinExistence type="predicted"/>
<gene>
    <name evidence="2" type="ORF">ALQ51_00426</name>
    <name evidence="1" type="ORF">ALQ53_101207</name>
</gene>
<evidence type="ECO:0000313" key="2">
    <source>
        <dbReference type="EMBL" id="RMN88638.1"/>
    </source>
</evidence>
<dbReference type="EMBL" id="RBPJ01000298">
    <property type="protein sequence ID" value="RMN88638.1"/>
    <property type="molecule type" value="Genomic_DNA"/>
</dbReference>
<dbReference type="Proteomes" id="UP000269335">
    <property type="component" value="Unassembled WGS sequence"/>
</dbReference>
<accession>A0A3M3QWQ2</accession>
<dbReference type="EMBL" id="RBPH01000022">
    <property type="protein sequence ID" value="RMN85377.1"/>
    <property type="molecule type" value="Genomic_DNA"/>
</dbReference>